<dbReference type="InterPro" id="IPR046286">
    <property type="entry name" value="DUF6323"/>
</dbReference>
<dbReference type="OrthoDB" id="1707441at2"/>
<evidence type="ECO:0000313" key="2">
    <source>
        <dbReference type="EMBL" id="PZD97418.1"/>
    </source>
</evidence>
<keyword evidence="3" id="KW-1185">Reference proteome</keyword>
<name>A0A2W1LAZ1_9BACL</name>
<accession>A0A2W1LAZ1</accession>
<keyword evidence="1" id="KW-0175">Coiled coil</keyword>
<dbReference type="Pfam" id="PF19848">
    <property type="entry name" value="DUF6323"/>
    <property type="match status" value="1"/>
</dbReference>
<dbReference type="Proteomes" id="UP000249522">
    <property type="component" value="Unassembled WGS sequence"/>
</dbReference>
<dbReference type="RefSeq" id="WP_111145276.1">
    <property type="nucleotide sequence ID" value="NZ_QKRB01000028.1"/>
</dbReference>
<sequence length="162" mass="19117">MYLSRIFNSLNQSVQEQYRTELLALNDKTRGYGLVLTPEDIKLMLLARNQILYSYGRVELSIEATKELIELFSTSAFIQQESYADTLNELHEIYYYLKNETEDRISDLKLLHRMKDLFEEECGGSLDLLKSKLEEFASEYRRELQQNELTREGADDEWNPNI</sequence>
<proteinExistence type="predicted"/>
<gene>
    <name evidence="2" type="ORF">DNH61_03465</name>
</gene>
<evidence type="ECO:0000313" key="3">
    <source>
        <dbReference type="Proteomes" id="UP000249522"/>
    </source>
</evidence>
<feature type="coiled-coil region" evidence="1">
    <location>
        <begin position="126"/>
        <end position="157"/>
    </location>
</feature>
<reference evidence="2 3" key="1">
    <citation type="submission" date="2018-06" db="EMBL/GenBank/DDBJ databases">
        <title>Paenibacillus imtechensis sp. nov.</title>
        <authorList>
            <person name="Pinnaka A.K."/>
            <person name="Singh H."/>
            <person name="Kaur M."/>
        </authorList>
    </citation>
    <scope>NUCLEOTIDE SEQUENCE [LARGE SCALE GENOMIC DNA]</scope>
    <source>
        <strain evidence="2 3">SMB1</strain>
    </source>
</reference>
<organism evidence="2 3">
    <name type="scientific">Paenibacillus sambharensis</name>
    <dbReference type="NCBI Taxonomy" id="1803190"/>
    <lineage>
        <taxon>Bacteria</taxon>
        <taxon>Bacillati</taxon>
        <taxon>Bacillota</taxon>
        <taxon>Bacilli</taxon>
        <taxon>Bacillales</taxon>
        <taxon>Paenibacillaceae</taxon>
        <taxon>Paenibacillus</taxon>
    </lineage>
</organism>
<evidence type="ECO:0000256" key="1">
    <source>
        <dbReference type="SAM" id="Coils"/>
    </source>
</evidence>
<protein>
    <submittedName>
        <fullName evidence="2">Uncharacterized protein</fullName>
    </submittedName>
</protein>
<dbReference type="EMBL" id="QKRB01000028">
    <property type="protein sequence ID" value="PZD97418.1"/>
    <property type="molecule type" value="Genomic_DNA"/>
</dbReference>
<comment type="caution">
    <text evidence="2">The sequence shown here is derived from an EMBL/GenBank/DDBJ whole genome shotgun (WGS) entry which is preliminary data.</text>
</comment>
<dbReference type="AlphaFoldDB" id="A0A2W1LAZ1"/>